<accession>A0A0F9NU67</accession>
<proteinExistence type="predicted"/>
<dbReference type="AlphaFoldDB" id="A0A0F9NU67"/>
<dbReference type="Pfam" id="PF12691">
    <property type="entry name" value="Phage_tail_terminator_6"/>
    <property type="match status" value="1"/>
</dbReference>
<reference evidence="1" key="1">
    <citation type="journal article" date="2015" name="Nature">
        <title>Complex archaea that bridge the gap between prokaryotes and eukaryotes.</title>
        <authorList>
            <person name="Spang A."/>
            <person name="Saw J.H."/>
            <person name="Jorgensen S.L."/>
            <person name="Zaremba-Niedzwiedzka K."/>
            <person name="Martijn J."/>
            <person name="Lind A.E."/>
            <person name="van Eijk R."/>
            <person name="Schleper C."/>
            <person name="Guy L."/>
            <person name="Ettema T.J."/>
        </authorList>
    </citation>
    <scope>NUCLEOTIDE SEQUENCE</scope>
</reference>
<sequence>MSGSLAHSPADILRNLIIDLGDGSTPSDDSAWPVYVGQEPNSPDSLITCYDTAGEIQGKTHIDGEVQERYGVQIRVRDASFPNGQKKAREIAVALDVVALNAVVVSDVVGTGDDTYLVYAVTRRSGPLSLGKATPTSKMNLFTINVVVALRQTT</sequence>
<name>A0A0F9NU67_9ZZZZ</name>
<organism evidence="1">
    <name type="scientific">marine sediment metagenome</name>
    <dbReference type="NCBI Taxonomy" id="412755"/>
    <lineage>
        <taxon>unclassified sequences</taxon>
        <taxon>metagenomes</taxon>
        <taxon>ecological metagenomes</taxon>
    </lineage>
</organism>
<gene>
    <name evidence="1" type="ORF">LCGC14_0909060</name>
</gene>
<evidence type="ECO:0000313" key="1">
    <source>
        <dbReference type="EMBL" id="KKN23035.1"/>
    </source>
</evidence>
<protein>
    <submittedName>
        <fullName evidence="1">Uncharacterized protein</fullName>
    </submittedName>
</protein>
<comment type="caution">
    <text evidence="1">The sequence shown here is derived from an EMBL/GenBank/DDBJ whole genome shotgun (WGS) entry which is preliminary data.</text>
</comment>
<dbReference type="EMBL" id="LAZR01003011">
    <property type="protein sequence ID" value="KKN23035.1"/>
    <property type="molecule type" value="Genomic_DNA"/>
</dbReference>
<dbReference type="InterPro" id="IPR024411">
    <property type="entry name" value="Tail_terminator_phage"/>
</dbReference>